<dbReference type="PROSITE" id="PS00356">
    <property type="entry name" value="HTH_LACI_1"/>
    <property type="match status" value="1"/>
</dbReference>
<evidence type="ECO:0000313" key="4">
    <source>
        <dbReference type="Proteomes" id="UP001183246"/>
    </source>
</evidence>
<feature type="compositionally biased region" description="Low complexity" evidence="1">
    <location>
        <begin position="28"/>
        <end position="38"/>
    </location>
</feature>
<dbReference type="InterPro" id="IPR010982">
    <property type="entry name" value="Lambda_DNA-bd_dom_sf"/>
</dbReference>
<comment type="caution">
    <text evidence="3">The sequence shown here is derived from an EMBL/GenBank/DDBJ whole genome shotgun (WGS) entry which is preliminary data.</text>
</comment>
<keyword evidence="3" id="KW-0238">DNA-binding</keyword>
<reference evidence="4" key="1">
    <citation type="submission" date="2023-07" db="EMBL/GenBank/DDBJ databases">
        <title>30 novel species of actinomycetes from the DSMZ collection.</title>
        <authorList>
            <person name="Nouioui I."/>
        </authorList>
    </citation>
    <scope>NUCLEOTIDE SEQUENCE [LARGE SCALE GENOMIC DNA]</scope>
    <source>
        <strain evidence="4">DSM 44938</strain>
    </source>
</reference>
<dbReference type="Proteomes" id="UP001183246">
    <property type="component" value="Unassembled WGS sequence"/>
</dbReference>
<evidence type="ECO:0000259" key="2">
    <source>
        <dbReference type="PROSITE" id="PS50932"/>
    </source>
</evidence>
<keyword evidence="4" id="KW-1185">Reference proteome</keyword>
<dbReference type="PROSITE" id="PS50932">
    <property type="entry name" value="HTH_LACI_2"/>
    <property type="match status" value="1"/>
</dbReference>
<evidence type="ECO:0000313" key="3">
    <source>
        <dbReference type="EMBL" id="MDT0345368.1"/>
    </source>
</evidence>
<proteinExistence type="predicted"/>
<evidence type="ECO:0000256" key="1">
    <source>
        <dbReference type="SAM" id="MobiDB-lite"/>
    </source>
</evidence>
<dbReference type="Gene3D" id="1.10.260.40">
    <property type="entry name" value="lambda repressor-like DNA-binding domains"/>
    <property type="match status" value="1"/>
</dbReference>
<feature type="region of interest" description="Disordered" evidence="1">
    <location>
        <begin position="18"/>
        <end position="57"/>
    </location>
</feature>
<dbReference type="SUPFAM" id="SSF47413">
    <property type="entry name" value="lambda repressor-like DNA-binding domains"/>
    <property type="match status" value="1"/>
</dbReference>
<dbReference type="EMBL" id="JAVREL010000014">
    <property type="protein sequence ID" value="MDT0345368.1"/>
    <property type="molecule type" value="Genomic_DNA"/>
</dbReference>
<feature type="domain" description="HTH lacI-type" evidence="2">
    <location>
        <begin position="6"/>
        <end position="38"/>
    </location>
</feature>
<organism evidence="3 4">
    <name type="scientific">Streptomyces litchfieldiae</name>
    <dbReference type="NCBI Taxonomy" id="3075543"/>
    <lineage>
        <taxon>Bacteria</taxon>
        <taxon>Bacillati</taxon>
        <taxon>Actinomycetota</taxon>
        <taxon>Actinomycetes</taxon>
        <taxon>Kitasatosporales</taxon>
        <taxon>Streptomycetaceae</taxon>
        <taxon>Streptomyces</taxon>
    </lineage>
</organism>
<dbReference type="InterPro" id="IPR000843">
    <property type="entry name" value="HTH_LacI"/>
</dbReference>
<protein>
    <submittedName>
        <fullName evidence="3">LacI family DNA-binding transcriptional regulator</fullName>
    </submittedName>
</protein>
<gene>
    <name evidence="3" type="ORF">RM590_22595</name>
</gene>
<sequence>MRRRTVTLKDVARAANVSPSTASEALSGTGRMTEATRAAARRCCRPGSAGGSPRRTG</sequence>
<accession>A0ABU2MX05</accession>
<dbReference type="SMART" id="SM00354">
    <property type="entry name" value="HTH_LACI"/>
    <property type="match status" value="1"/>
</dbReference>
<dbReference type="GO" id="GO:0003677">
    <property type="term" value="F:DNA binding"/>
    <property type="evidence" value="ECO:0007669"/>
    <property type="project" value="UniProtKB-KW"/>
</dbReference>
<dbReference type="RefSeq" id="WP_311706502.1">
    <property type="nucleotide sequence ID" value="NZ_JAVREL010000014.1"/>
</dbReference>
<name>A0ABU2MX05_9ACTN</name>
<dbReference type="Pfam" id="PF00356">
    <property type="entry name" value="LacI"/>
    <property type="match status" value="1"/>
</dbReference>